<dbReference type="GO" id="GO:0004866">
    <property type="term" value="F:endopeptidase inhibitor activity"/>
    <property type="evidence" value="ECO:0007669"/>
    <property type="project" value="TreeGrafter"/>
</dbReference>
<dbReference type="InterPro" id="IPR051802">
    <property type="entry name" value="YfhM-like"/>
</dbReference>
<reference evidence="2" key="2">
    <citation type="journal article" date="2014" name="ISME J.">
        <title>Microbial stratification in low pH oxic and suboxic macroscopic growths along an acid mine drainage.</title>
        <authorList>
            <person name="Mendez-Garcia C."/>
            <person name="Mesa V."/>
            <person name="Sprenger R.R."/>
            <person name="Richter M."/>
            <person name="Diez M.S."/>
            <person name="Solano J."/>
            <person name="Bargiela R."/>
            <person name="Golyshina O.V."/>
            <person name="Manteca A."/>
            <person name="Ramos J.L."/>
            <person name="Gallego J.R."/>
            <person name="Llorente I."/>
            <person name="Martins Dos Santos V.A."/>
            <person name="Jensen O.N."/>
            <person name="Pelaez A.I."/>
            <person name="Sanchez J."/>
            <person name="Ferrer M."/>
        </authorList>
    </citation>
    <scope>NUCLEOTIDE SEQUENCE</scope>
</reference>
<feature type="domain" description="Alpha-2-macroglobulin MG3" evidence="1">
    <location>
        <begin position="24"/>
        <end position="125"/>
    </location>
</feature>
<protein>
    <submittedName>
        <fullName evidence="2">Protein containing Alpha-2-macroglobulin</fullName>
    </submittedName>
</protein>
<evidence type="ECO:0000259" key="1">
    <source>
        <dbReference type="Pfam" id="PF11974"/>
    </source>
</evidence>
<dbReference type="PANTHER" id="PTHR40094">
    <property type="entry name" value="ALPHA-2-MACROGLOBULIN HOMOLOG"/>
    <property type="match status" value="1"/>
</dbReference>
<gene>
    <name evidence="2" type="ORF">B1B_18270</name>
</gene>
<dbReference type="Pfam" id="PF11974">
    <property type="entry name" value="bMG3"/>
    <property type="match status" value="1"/>
</dbReference>
<dbReference type="PANTHER" id="PTHR40094:SF1">
    <property type="entry name" value="UBIQUITIN DOMAIN-CONTAINING PROTEIN"/>
    <property type="match status" value="1"/>
</dbReference>
<evidence type="ECO:0000313" key="2">
    <source>
        <dbReference type="EMBL" id="EQD31107.1"/>
    </source>
</evidence>
<dbReference type="AlphaFoldDB" id="T0YH31"/>
<organism evidence="2">
    <name type="scientific">mine drainage metagenome</name>
    <dbReference type="NCBI Taxonomy" id="410659"/>
    <lineage>
        <taxon>unclassified sequences</taxon>
        <taxon>metagenomes</taxon>
        <taxon>ecological metagenomes</taxon>
    </lineage>
</organism>
<reference evidence="2" key="1">
    <citation type="submission" date="2013-08" db="EMBL/GenBank/DDBJ databases">
        <authorList>
            <person name="Mendez C."/>
            <person name="Richter M."/>
            <person name="Ferrer M."/>
            <person name="Sanchez J."/>
        </authorList>
    </citation>
    <scope>NUCLEOTIDE SEQUENCE</scope>
</reference>
<accession>T0YH31</accession>
<name>T0YH31_9ZZZZ</name>
<comment type="caution">
    <text evidence="2">The sequence shown here is derived from an EMBL/GenBank/DDBJ whole genome shotgun (WGS) entry which is preliminary data.</text>
</comment>
<proteinExistence type="predicted"/>
<sequence>SSPFDSNSGGYDAAQLGDSRLIVITDLGLIVKRNLDGSQDVFVQSIKTGQPVAGATVKVIAENGGTLLSSDTGNDGHVHFATLKGFTRENTPVMYTVSKGEDYSFLPTGASDRRLNFSRFDVGGAPNAASAGQLSAYLFSDRGLYRPGDTLHIGMIVRA</sequence>
<dbReference type="EMBL" id="AUZY01012226">
    <property type="protein sequence ID" value="EQD31107.1"/>
    <property type="molecule type" value="Genomic_DNA"/>
</dbReference>
<dbReference type="InterPro" id="IPR021868">
    <property type="entry name" value="Alpha_2_Macroglob_MG3"/>
</dbReference>
<feature type="non-terminal residue" evidence="2">
    <location>
        <position position="1"/>
    </location>
</feature>
<feature type="non-terminal residue" evidence="2">
    <location>
        <position position="159"/>
    </location>
</feature>